<evidence type="ECO:0000256" key="3">
    <source>
        <dbReference type="SAM" id="SignalP"/>
    </source>
</evidence>
<keyword evidence="1 3" id="KW-0732">Signal</keyword>
<dbReference type="PANTHER" id="PTHR36504">
    <property type="entry name" value="LIPOPOLYSACCHARIDE EXPORT SYSTEM PROTEIN LPTA"/>
    <property type="match status" value="1"/>
</dbReference>
<feature type="domain" description="Organic solvent tolerance-like N-terminal" evidence="4">
    <location>
        <begin position="46"/>
        <end position="168"/>
    </location>
</feature>
<evidence type="ECO:0000313" key="5">
    <source>
        <dbReference type="EMBL" id="MDX8477358.1"/>
    </source>
</evidence>
<evidence type="ECO:0000313" key="6">
    <source>
        <dbReference type="Proteomes" id="UP001287059"/>
    </source>
</evidence>
<dbReference type="Pfam" id="PF03968">
    <property type="entry name" value="LptD_N"/>
    <property type="match status" value="1"/>
</dbReference>
<keyword evidence="6" id="KW-1185">Reference proteome</keyword>
<dbReference type="InterPro" id="IPR005653">
    <property type="entry name" value="OstA-like_N"/>
</dbReference>
<gene>
    <name evidence="5" type="ORF">RFN28_02555</name>
</gene>
<dbReference type="RefSeq" id="WP_320285803.1">
    <property type="nucleotide sequence ID" value="NZ_JAVIIW010000002.1"/>
</dbReference>
<evidence type="ECO:0000256" key="2">
    <source>
        <dbReference type="SAM" id="MobiDB-lite"/>
    </source>
</evidence>
<dbReference type="InterPro" id="IPR052037">
    <property type="entry name" value="LPS_export_LptA"/>
</dbReference>
<protein>
    <submittedName>
        <fullName evidence="5">LptA/OstA family protein</fullName>
    </submittedName>
</protein>
<organism evidence="5 6">
    <name type="scientific">Mesorhizobium album</name>
    <dbReference type="NCBI Taxonomy" id="3072314"/>
    <lineage>
        <taxon>Bacteria</taxon>
        <taxon>Pseudomonadati</taxon>
        <taxon>Pseudomonadota</taxon>
        <taxon>Alphaproteobacteria</taxon>
        <taxon>Hyphomicrobiales</taxon>
        <taxon>Phyllobacteriaceae</taxon>
        <taxon>Mesorhizobium</taxon>
    </lineage>
</organism>
<feature type="region of interest" description="Disordered" evidence="2">
    <location>
        <begin position="185"/>
        <end position="205"/>
    </location>
</feature>
<feature type="compositionally biased region" description="Low complexity" evidence="2">
    <location>
        <begin position="186"/>
        <end position="205"/>
    </location>
</feature>
<dbReference type="EMBL" id="JAVIIW010000002">
    <property type="protein sequence ID" value="MDX8477358.1"/>
    <property type="molecule type" value="Genomic_DNA"/>
</dbReference>
<name>A0ABU4XRK3_9HYPH</name>
<evidence type="ECO:0000259" key="4">
    <source>
        <dbReference type="Pfam" id="PF03968"/>
    </source>
</evidence>
<dbReference type="Gene3D" id="2.60.450.10">
    <property type="entry name" value="Lipopolysaccharide (LPS) transport protein A like domain"/>
    <property type="match status" value="1"/>
</dbReference>
<reference evidence="5 6" key="1">
    <citation type="submission" date="2023-08" db="EMBL/GenBank/DDBJ databases">
        <title>Implementing the SeqCode for naming new Mesorhizobium species isolated from Vachellia karroo root nodules.</title>
        <authorList>
            <person name="Van Lill M."/>
        </authorList>
    </citation>
    <scope>NUCLEOTIDE SEQUENCE [LARGE SCALE GENOMIC DNA]</scope>
    <source>
        <strain evidence="5 6">VK24D</strain>
    </source>
</reference>
<accession>A0ABU4XRK3</accession>
<dbReference type="PANTHER" id="PTHR36504:SF1">
    <property type="entry name" value="LIPOPOLYSACCHARIDE EXPORT SYSTEM PROTEIN LPTA"/>
    <property type="match status" value="1"/>
</dbReference>
<proteinExistence type="predicted"/>
<sequence length="205" mass="21204">MRRSNSAWLLGAASALLLLGTAPSFAQSSATSQMSGLKLSGDQPIQIESDKLEVRQADSAAIFSGNVTVNQGPTLLKAGKMTVYYVKDPNAPKGAAAGASAMTGAANIDHLVVENKVYIKSNDQIATGDTGTFDMKTQVLTLQGKEVVLSQGDNVLKGCKLTVQMKSGLANVDGCGSSGRVIMSITPQKQGTPQKGTTQQGASNN</sequence>
<feature type="signal peptide" evidence="3">
    <location>
        <begin position="1"/>
        <end position="26"/>
    </location>
</feature>
<dbReference type="Proteomes" id="UP001287059">
    <property type="component" value="Unassembled WGS sequence"/>
</dbReference>
<evidence type="ECO:0000256" key="1">
    <source>
        <dbReference type="ARBA" id="ARBA00022729"/>
    </source>
</evidence>
<feature type="chain" id="PRO_5045883216" evidence="3">
    <location>
        <begin position="27"/>
        <end position="205"/>
    </location>
</feature>
<comment type="caution">
    <text evidence="5">The sequence shown here is derived from an EMBL/GenBank/DDBJ whole genome shotgun (WGS) entry which is preliminary data.</text>
</comment>